<gene>
    <name evidence="7" type="ORF">CUN51_03150</name>
</gene>
<feature type="transmembrane region" description="Helical" evidence="5">
    <location>
        <begin position="455"/>
        <end position="474"/>
    </location>
</feature>
<feature type="transmembrane region" description="Helical" evidence="5">
    <location>
        <begin position="56"/>
        <end position="79"/>
    </location>
</feature>
<feature type="transmembrane region" description="Helical" evidence="5">
    <location>
        <begin position="178"/>
        <end position="199"/>
    </location>
</feature>
<feature type="transmembrane region" description="Helical" evidence="5">
    <location>
        <begin position="310"/>
        <end position="332"/>
    </location>
</feature>
<feature type="transmembrane region" description="Helical" evidence="5">
    <location>
        <begin position="85"/>
        <end position="105"/>
    </location>
</feature>
<keyword evidence="2 5" id="KW-0812">Transmembrane</keyword>
<comment type="caution">
    <text evidence="7">The sequence shown here is derived from an EMBL/GenBank/DDBJ whole genome shotgun (WGS) entry which is preliminary data.</text>
</comment>
<feature type="transmembrane region" description="Helical" evidence="5">
    <location>
        <begin position="20"/>
        <end position="49"/>
    </location>
</feature>
<feature type="domain" description="O-antigen ligase-related" evidence="6">
    <location>
        <begin position="282"/>
        <end position="401"/>
    </location>
</feature>
<keyword evidence="4 5" id="KW-0472">Membrane</keyword>
<dbReference type="InterPro" id="IPR007016">
    <property type="entry name" value="O-antigen_ligase-rel_domated"/>
</dbReference>
<feature type="transmembrane region" description="Helical" evidence="5">
    <location>
        <begin position="427"/>
        <end position="449"/>
    </location>
</feature>
<feature type="transmembrane region" description="Helical" evidence="5">
    <location>
        <begin position="273"/>
        <end position="304"/>
    </location>
</feature>
<dbReference type="Proteomes" id="UP000228921">
    <property type="component" value="Unassembled WGS sequence"/>
</dbReference>
<dbReference type="PANTHER" id="PTHR37422:SF13">
    <property type="entry name" value="LIPOPOLYSACCHARIDE BIOSYNTHESIS PROTEIN PA4999-RELATED"/>
    <property type="match status" value="1"/>
</dbReference>
<dbReference type="GO" id="GO:0016020">
    <property type="term" value="C:membrane"/>
    <property type="evidence" value="ECO:0007669"/>
    <property type="project" value="UniProtKB-SubCell"/>
</dbReference>
<evidence type="ECO:0000256" key="5">
    <source>
        <dbReference type="SAM" id="Phobius"/>
    </source>
</evidence>
<dbReference type="EMBL" id="PGTK01000002">
    <property type="protein sequence ID" value="PJF31952.1"/>
    <property type="molecule type" value="Genomic_DNA"/>
</dbReference>
<evidence type="ECO:0000259" key="6">
    <source>
        <dbReference type="Pfam" id="PF04932"/>
    </source>
</evidence>
<keyword evidence="3 5" id="KW-1133">Transmembrane helix</keyword>
<feature type="transmembrane region" description="Helical" evidence="5">
    <location>
        <begin position="117"/>
        <end position="142"/>
    </location>
</feature>
<proteinExistence type="predicted"/>
<dbReference type="PANTHER" id="PTHR37422">
    <property type="entry name" value="TEICHURONIC ACID BIOSYNTHESIS PROTEIN TUAE"/>
    <property type="match status" value="1"/>
</dbReference>
<sequence>MRIPFNGISAALEPQTRHALLIGAALGAVCALFGLLIVLGGPILAFGALFGAAFGLYALTNLTFGLYLMVAIIALLPFGTLPVRFALTPTFIDVALGAFLLVYLFEWMTRRRENFRFAPAQLLIAFFIGWCLFSFVAGLGHAALTTNVLRKFVEMLLSMATAIVIVDVARDKQILARIAFALSVFGALQALIGIVLYVLNDQTTLTLLNALGRLGYPRGDVLRYVEDNPLLGERAIGTWVDPNAYGGFLLMFGSVALANALNPKPAYGGRALAWLIFAPYPVAMLLTQSRGAWLAFGGAIFFMAILRYRWLIAVGAVSLALLLSLPFMGRYIERLIDGLQGEDLATQMRFGEFKDSLTLIGRYPLIGVGFAGTPDRDIYLGVSSTYLKIANSTGITGVALFSLILLETLRYGLARRRLLRQTGLEALWLGFGAAIFGVAINGVVDHYYFNLEFHAVSLAFWLMVGLALATARATHHHAS</sequence>
<dbReference type="AlphaFoldDB" id="A0A2M8P329"/>
<evidence type="ECO:0000256" key="1">
    <source>
        <dbReference type="ARBA" id="ARBA00004141"/>
    </source>
</evidence>
<accession>A0A2M8P329</accession>
<protein>
    <recommendedName>
        <fullName evidence="6">O-antigen ligase-related domain-containing protein</fullName>
    </recommendedName>
</protein>
<evidence type="ECO:0000256" key="4">
    <source>
        <dbReference type="ARBA" id="ARBA00023136"/>
    </source>
</evidence>
<organism evidence="7 8">
    <name type="scientific">Candidatus Thermofonsia Clade 1 bacterium</name>
    <dbReference type="NCBI Taxonomy" id="2364210"/>
    <lineage>
        <taxon>Bacteria</taxon>
        <taxon>Bacillati</taxon>
        <taxon>Chloroflexota</taxon>
        <taxon>Candidatus Thermofontia</taxon>
        <taxon>Candidatus Thermofonsia Clade 1</taxon>
    </lineage>
</organism>
<feature type="transmembrane region" description="Helical" evidence="5">
    <location>
        <begin position="385"/>
        <end position="406"/>
    </location>
</feature>
<evidence type="ECO:0000313" key="7">
    <source>
        <dbReference type="EMBL" id="PJF31952.1"/>
    </source>
</evidence>
<dbReference type="Pfam" id="PF04932">
    <property type="entry name" value="Wzy_C"/>
    <property type="match status" value="1"/>
</dbReference>
<dbReference type="InterPro" id="IPR051533">
    <property type="entry name" value="WaaL-like"/>
</dbReference>
<comment type="subcellular location">
    <subcellularLocation>
        <location evidence="1">Membrane</location>
        <topology evidence="1">Multi-pass membrane protein</topology>
    </subcellularLocation>
</comment>
<evidence type="ECO:0000256" key="2">
    <source>
        <dbReference type="ARBA" id="ARBA00022692"/>
    </source>
</evidence>
<name>A0A2M8P329_9CHLR</name>
<evidence type="ECO:0000256" key="3">
    <source>
        <dbReference type="ARBA" id="ARBA00022989"/>
    </source>
</evidence>
<feature type="transmembrane region" description="Helical" evidence="5">
    <location>
        <begin position="244"/>
        <end position="261"/>
    </location>
</feature>
<evidence type="ECO:0000313" key="8">
    <source>
        <dbReference type="Proteomes" id="UP000228921"/>
    </source>
</evidence>
<reference evidence="7 8" key="1">
    <citation type="submission" date="2017-11" db="EMBL/GenBank/DDBJ databases">
        <title>Evolution of Phototrophy in the Chloroflexi Phylum Driven by Horizontal Gene Transfer.</title>
        <authorList>
            <person name="Ward L.M."/>
            <person name="Hemp J."/>
            <person name="Shih P.M."/>
            <person name="Mcglynn S.E."/>
            <person name="Fischer W."/>
        </authorList>
    </citation>
    <scope>NUCLEOTIDE SEQUENCE [LARGE SCALE GENOMIC DNA]</scope>
    <source>
        <strain evidence="7">CP2_2F</strain>
    </source>
</reference>